<dbReference type="KEGG" id="acan:ACA1_337610"/>
<dbReference type="GeneID" id="14915299"/>
<reference evidence="1 2" key="1">
    <citation type="journal article" date="2013" name="Genome Biol.">
        <title>Genome of Acanthamoeba castellanii highlights extensive lateral gene transfer and early evolution of tyrosine kinase signaling.</title>
        <authorList>
            <person name="Clarke M."/>
            <person name="Lohan A.J."/>
            <person name="Liu B."/>
            <person name="Lagkouvardos I."/>
            <person name="Roy S."/>
            <person name="Zafar N."/>
            <person name="Bertelli C."/>
            <person name="Schilde C."/>
            <person name="Kianianmomeni A."/>
            <person name="Burglin T.R."/>
            <person name="Frech C."/>
            <person name="Turcotte B."/>
            <person name="Kopec K.O."/>
            <person name="Synnott J.M."/>
            <person name="Choo C."/>
            <person name="Paponov I."/>
            <person name="Finkler A."/>
            <person name="Soon Heng Tan C."/>
            <person name="Hutchins A.P."/>
            <person name="Weinmeier T."/>
            <person name="Rattei T."/>
            <person name="Chu J.S."/>
            <person name="Gimenez G."/>
            <person name="Irimia M."/>
            <person name="Rigden D.J."/>
            <person name="Fitzpatrick D.A."/>
            <person name="Lorenzo-Morales J."/>
            <person name="Bateman A."/>
            <person name="Chiu C.H."/>
            <person name="Tang P."/>
            <person name="Hegemann P."/>
            <person name="Fromm H."/>
            <person name="Raoult D."/>
            <person name="Greub G."/>
            <person name="Miranda-Saavedra D."/>
            <person name="Chen N."/>
            <person name="Nash P."/>
            <person name="Ginger M.L."/>
            <person name="Horn M."/>
            <person name="Schaap P."/>
            <person name="Caler L."/>
            <person name="Loftus B."/>
        </authorList>
    </citation>
    <scope>NUCLEOTIDE SEQUENCE [LARGE SCALE GENOMIC DNA]</scope>
    <source>
        <strain evidence="1 2">Neff</strain>
    </source>
</reference>
<dbReference type="RefSeq" id="XP_004336718.1">
    <property type="nucleotide sequence ID" value="XM_004336670.1"/>
</dbReference>
<evidence type="ECO:0000313" key="2">
    <source>
        <dbReference type="Proteomes" id="UP000011083"/>
    </source>
</evidence>
<name>L8GP08_ACACF</name>
<dbReference type="Proteomes" id="UP000011083">
    <property type="component" value="Unassembled WGS sequence"/>
</dbReference>
<dbReference type="EMBL" id="KB008045">
    <property type="protein sequence ID" value="ELR14705.1"/>
    <property type="molecule type" value="Genomic_DNA"/>
</dbReference>
<organism evidence="1 2">
    <name type="scientific">Acanthamoeba castellanii (strain ATCC 30010 / Neff)</name>
    <dbReference type="NCBI Taxonomy" id="1257118"/>
    <lineage>
        <taxon>Eukaryota</taxon>
        <taxon>Amoebozoa</taxon>
        <taxon>Discosea</taxon>
        <taxon>Longamoebia</taxon>
        <taxon>Centramoebida</taxon>
        <taxon>Acanthamoebidae</taxon>
        <taxon>Acanthamoeba</taxon>
    </lineage>
</organism>
<gene>
    <name evidence="1" type="ORF">ACA1_337610</name>
</gene>
<keyword evidence="2" id="KW-1185">Reference proteome</keyword>
<protein>
    <submittedName>
        <fullName evidence="1">Uncharacterized protein</fullName>
    </submittedName>
</protein>
<evidence type="ECO:0000313" key="1">
    <source>
        <dbReference type="EMBL" id="ELR14705.1"/>
    </source>
</evidence>
<proteinExistence type="predicted"/>
<dbReference type="VEuPathDB" id="AmoebaDB:ACA1_337610"/>
<dbReference type="AlphaFoldDB" id="L8GP08"/>
<accession>L8GP08</accession>
<sequence length="186" mass="20546">MALAVSAQNDCKGQVGAYSYDLNPLARRLGTTLLRTDYNGGAFMYSVCHDPAIVTLWDPVIVSWLRANASIKPLASGNDAEGFTLYIPNGQDANQIVLNPLVLTILFICASEMGKIDMLSMVGSDWAMEEGEFSFVSQTGVITDTNNSVTFNLQYVSKGNSCCLYRFKYHPSETKTLDTCFFHKRK</sequence>